<dbReference type="InterPro" id="IPR049056">
    <property type="entry name" value="NAD_Glu_DH_HM3"/>
</dbReference>
<dbReference type="InterPro" id="IPR048381">
    <property type="entry name" value="GDH_C"/>
</dbReference>
<dbReference type="RefSeq" id="WP_104839880.1">
    <property type="nucleotide sequence ID" value="NZ_CP024307.1"/>
</dbReference>
<dbReference type="PIRSF" id="PIRSF036761">
    <property type="entry name" value="GDH_Mll4104"/>
    <property type="match status" value="1"/>
</dbReference>
<feature type="domain" description="NAD-glutamate dehydrogenase N-terminal ACT1" evidence="4">
    <location>
        <begin position="33"/>
        <end position="158"/>
    </location>
</feature>
<proteinExistence type="predicted"/>
<name>A0A2L0H9X1_RHIFR</name>
<accession>A0A2L0H9X1</accession>
<dbReference type="InterPro" id="IPR036291">
    <property type="entry name" value="NAD(P)-bd_dom_sf"/>
</dbReference>
<dbReference type="Pfam" id="PF05088">
    <property type="entry name" value="Bac_GDH_CD"/>
    <property type="match status" value="1"/>
</dbReference>
<gene>
    <name evidence="7" type="primary">gdhB</name>
    <name evidence="7" type="ORF">NXT3_CH03752</name>
</gene>
<evidence type="ECO:0000259" key="6">
    <source>
        <dbReference type="Pfam" id="PF21077"/>
    </source>
</evidence>
<evidence type="ECO:0000313" key="7">
    <source>
        <dbReference type="EMBL" id="AUX78275.1"/>
    </source>
</evidence>
<dbReference type="Proteomes" id="UP000239340">
    <property type="component" value="Chromosome"/>
</dbReference>
<protein>
    <submittedName>
        <fullName evidence="7">NAD-specific glutamate dehydrogenase</fullName>
        <ecNumber evidence="7">1.4.1.2</ecNumber>
    </submittedName>
</protein>
<reference evidence="7 8" key="1">
    <citation type="submission" date="2017-10" db="EMBL/GenBank/DDBJ databases">
        <title>Analysis of the genome sequences of Rhizobium populations associated to common bean (phaseolus vulgaris).</title>
        <authorList>
            <person name="Bustos P."/>
            <person name="Santamaria R.I."/>
            <person name="Miranda-Sanchez F."/>
            <person name="Perez-Carrascal O."/>
            <person name="Juarez S."/>
            <person name="Lozano L."/>
            <person name="Martinez-Flores I."/>
            <person name="Vinuesa P."/>
            <person name="Martinez-Romero E."/>
            <person name="Cevallos M.A."/>
            <person name="Romero D."/>
            <person name="Davila G."/>
            <person name="Gonzalez V."/>
        </authorList>
    </citation>
    <scope>NUCLEOTIDE SEQUENCE [LARGE SCALE GENOMIC DNA]</scope>
    <source>
        <strain evidence="7 8">NXT3</strain>
    </source>
</reference>
<dbReference type="PANTHER" id="PTHR43403:SF1">
    <property type="entry name" value="NAD-SPECIFIC GLUTAMATE DEHYDROGENASE"/>
    <property type="match status" value="1"/>
</dbReference>
<dbReference type="InterPro" id="IPR049062">
    <property type="entry name" value="NAD_Glu_DH_ACT2"/>
</dbReference>
<feature type="domain" description="NAD-glutamate dehydrogenase ACT2" evidence="5">
    <location>
        <begin position="399"/>
        <end position="488"/>
    </location>
</feature>
<feature type="domain" description="NAD-glutamate dehydrogenase catalytic" evidence="2">
    <location>
        <begin position="714"/>
        <end position="1208"/>
    </location>
</feature>
<dbReference type="InterPro" id="IPR049059">
    <property type="entry name" value="NAD_Glu_DH_HM1"/>
</dbReference>
<dbReference type="EMBL" id="CP024307">
    <property type="protein sequence ID" value="AUX78275.1"/>
    <property type="molecule type" value="Genomic_DNA"/>
</dbReference>
<evidence type="ECO:0000256" key="1">
    <source>
        <dbReference type="ARBA" id="ARBA00023002"/>
    </source>
</evidence>
<keyword evidence="1 7" id="KW-0560">Oxidoreductase</keyword>
<sequence>MGVKHNPKRDRHIDAARAAVTKIGAETLPPEILFSGASNDDLDLYSPDMLALTAAHARKELARWDGGRPQVSVETVPGVAPDGTEVSIIAVTERNMPFLYDSVMGEVTSTHRDIHLAIHPILVREPGQPAKLFDPDEGSDPAHRISHIQIHLSKLTPLEERSLSKRISDVLEQVHQAVHDWPAMTALLDQAMRELEDYSASRKKSDRDEALAFLRWLRDNNFTFLGMREYTYSGKGEKASVERGRGRGLGILSNPEVRVLRQGKDAVLTTPEILAFLEGPDFLIVTKANVKSVVHRRAYMDYIGVKRFDADGNVVGELRIVGLFTSTAYTRQAAEIPLLRHKIEKIIDHFGYDPQSHSGKMLANTLEAYPRDDLFQIDIGLLAAFSEQINELGDRPRVRVLPRIDHFDRFVSVIVFVPREQYDSAVREKIGDYLKTAYDGRVSAYYPAFPEGGLARVHFIIGRSGGRTPRVPQAKLEEAVRAIVTRWTDRFNLFARNDGVELVVGEAYQAAFTPAEAYADLTGIAACKADDPIRISFYHRDRESPDALELKIFHAETPVSLSRRVPLLENLGFRVISEQTHDIGVRAPGQEPREVVLHDMELIHRDGHSVNLAKTGAALEEAFLAAWNGTIEDDNFNRLVLLAGLTAREVTVLRAYSRYLRQAGITYSQGYIADTLNKYPAIAADIFRLFSMRLDPKVDAKARSKKESVLLATIEEALAAVPSLDEDRILRRYVNVIQSTLRTNYFQQDAEGRPRAVLAFKLDPKQLEGLPEPRPFREIFVYGTEVEGVHLRFGKVARGGLRWSDRAQDYRTEVLGLVKAQQVKNAVIVPVGAKGGFYPKQLPIGGSRDQVFKAGTEAYKTYIRTLLSVTDNIVGQEVVPPKDTLRLDGDDPYFVVAADKGTATFSDTANGLAQEAGFWLDDAFASGGSAGYDHKKMGITARGAWEAVKRHFREMDIDIQTTPFTVAGVGDMSGDVFGNGMLLSEKIRLIAAFDHRDIFIDPNPDTDLSFAERKRMFALPRSSWQDYDRKTLSPGAMIISRAEKLVTLTPEAMAAIGIDKQKATPFEIMNAILKSQVDLLWFGGIGTYVRGSNETDAEVGDRANDPIRVTAEEVRARVIGEGANLGVTQRGRIGFSLAGGRCNSDAIDNSAGVNSSDVEVNIKIALASAMRDGRLTRPKRNTLLAAMTEEVGHLVLRNNYQQSLAISLTELQGLGNRTPLARLMARLETDGHLNRKVETLPTELAMAERYQAGKPLTRPEIGVLLSYAKLVLFEELIQSELPDDPYFTATLERYFPAKMRKPYAGDIHGHRLRREIIATVLANETINRGGPAFVSTLTDATGFLSADVVKAAVLALDGFDLPRIYSEIDALDNRVSGQVQNRLYQEVGRIFALVAERALRTRASEGPVADAVQRLREGLQKLRGTMRAAISSGSAEEARLKAAGFIESGVPAKLAEEITELSLMTLIPEIMQIATVTGEPLNRTAQGYFAVTETFRVNRLLAAADRVPATEQFEAMALTRAVADIATARRDITVAALVEQKKERNPVLAWQEQDRERVSRAGDQLKLLTEKGETTLAKITVAAGLLSDLARGRAK</sequence>
<feature type="domain" description="NAD-glutamate dehydrogenase ACT3" evidence="6">
    <location>
        <begin position="533"/>
        <end position="614"/>
    </location>
</feature>
<evidence type="ECO:0000259" key="4">
    <source>
        <dbReference type="Pfam" id="PF21075"/>
    </source>
</evidence>
<evidence type="ECO:0000259" key="5">
    <source>
        <dbReference type="Pfam" id="PF21076"/>
    </source>
</evidence>
<dbReference type="InterPro" id="IPR049064">
    <property type="entry name" value="NAD_Glu_DH_ACT3"/>
</dbReference>
<dbReference type="Pfam" id="PF21075">
    <property type="entry name" value="GDH_ACT1"/>
    <property type="match status" value="1"/>
</dbReference>
<dbReference type="InterPro" id="IPR028971">
    <property type="entry name" value="NAD-GDH_cat"/>
</dbReference>
<dbReference type="Pfam" id="PF21078">
    <property type="entry name" value="GDH_HM3"/>
    <property type="match status" value="1"/>
</dbReference>
<organism evidence="7 8">
    <name type="scientific">Rhizobium fredii</name>
    <name type="common">Sinorhizobium fredii</name>
    <dbReference type="NCBI Taxonomy" id="380"/>
    <lineage>
        <taxon>Bacteria</taxon>
        <taxon>Pseudomonadati</taxon>
        <taxon>Pseudomonadota</taxon>
        <taxon>Alphaproteobacteria</taxon>
        <taxon>Hyphomicrobiales</taxon>
        <taxon>Rhizobiaceae</taxon>
        <taxon>Sinorhizobium/Ensifer group</taxon>
        <taxon>Sinorhizobium</taxon>
    </lineage>
</organism>
<dbReference type="InterPro" id="IPR007780">
    <property type="entry name" value="NAD_Glu_DH_bac"/>
</dbReference>
<dbReference type="EC" id="1.4.1.2" evidence="7"/>
<dbReference type="Gene3D" id="3.40.50.720">
    <property type="entry name" value="NAD(P)-binding Rossmann-like Domain"/>
    <property type="match status" value="1"/>
</dbReference>
<dbReference type="InterPro" id="IPR046346">
    <property type="entry name" value="Aminoacid_DH-like_N_sf"/>
</dbReference>
<dbReference type="SUPFAM" id="SSF51735">
    <property type="entry name" value="NAD(P)-binding Rossmann-fold domains"/>
    <property type="match status" value="1"/>
</dbReference>
<dbReference type="Pfam" id="PF21076">
    <property type="entry name" value="GDH_ACT2"/>
    <property type="match status" value="1"/>
</dbReference>
<dbReference type="Pfam" id="PF21073">
    <property type="entry name" value="GDH_HM1"/>
    <property type="match status" value="1"/>
</dbReference>
<dbReference type="Pfam" id="PF21074">
    <property type="entry name" value="GDH_C"/>
    <property type="match status" value="1"/>
</dbReference>
<evidence type="ECO:0000259" key="3">
    <source>
        <dbReference type="Pfam" id="PF21074"/>
    </source>
</evidence>
<dbReference type="PANTHER" id="PTHR43403">
    <property type="entry name" value="NAD-SPECIFIC GLUTAMATE DEHYDROGENASE"/>
    <property type="match status" value="1"/>
</dbReference>
<dbReference type="Pfam" id="PF21077">
    <property type="entry name" value="GDH_ACT3"/>
    <property type="match status" value="1"/>
</dbReference>
<dbReference type="GO" id="GO:0006538">
    <property type="term" value="P:L-glutamate catabolic process"/>
    <property type="evidence" value="ECO:0007669"/>
    <property type="project" value="InterPro"/>
</dbReference>
<dbReference type="GO" id="GO:0004069">
    <property type="term" value="F:L-aspartate:2-oxoglutarate aminotransferase activity"/>
    <property type="evidence" value="ECO:0007669"/>
    <property type="project" value="InterPro"/>
</dbReference>
<evidence type="ECO:0000259" key="2">
    <source>
        <dbReference type="Pfam" id="PF05088"/>
    </source>
</evidence>
<dbReference type="InterPro" id="IPR024727">
    <property type="entry name" value="NAD_Glu_DH_N_ACT1"/>
</dbReference>
<feature type="domain" description="NAD-specific glutamate dehydrogenase C-terminal" evidence="3">
    <location>
        <begin position="1253"/>
        <end position="1587"/>
    </location>
</feature>
<dbReference type="GO" id="GO:0004352">
    <property type="term" value="F:glutamate dehydrogenase (NAD+) activity"/>
    <property type="evidence" value="ECO:0007669"/>
    <property type="project" value="UniProtKB-EC"/>
</dbReference>
<evidence type="ECO:0000313" key="8">
    <source>
        <dbReference type="Proteomes" id="UP000239340"/>
    </source>
</evidence>
<dbReference type="SUPFAM" id="SSF53223">
    <property type="entry name" value="Aminoacid dehydrogenase-like, N-terminal domain"/>
    <property type="match status" value="1"/>
</dbReference>